<feature type="chain" id="PRO_5045294663" evidence="1">
    <location>
        <begin position="28"/>
        <end position="204"/>
    </location>
</feature>
<proteinExistence type="predicted"/>
<keyword evidence="1" id="KW-0732">Signal</keyword>
<evidence type="ECO:0000256" key="1">
    <source>
        <dbReference type="SAM" id="SignalP"/>
    </source>
</evidence>
<dbReference type="Proteomes" id="UP001250662">
    <property type="component" value="Unassembled WGS sequence"/>
</dbReference>
<dbReference type="InterPro" id="IPR025667">
    <property type="entry name" value="SprB_repeat"/>
</dbReference>
<sequence length="204" mass="22152">MIKITFKSLNFYFVQFSLFLVTIFSSANSITPNNYGIYENLNDEILTMDFTGITCEVNLLFNVSTVGLNNGSAEVMVTGGDAPFTYMWDNGETTKTAIALAVGVRTVVVKDCQGNSTECSVTIECKPSEEICDGFDNDGDGEIDEGFDADHDGVSDCEDICEGGDDKIDTDGDGIPDACDDCSRDDIEEEVTVCSGAEYYWQLA</sequence>
<feature type="non-terminal residue" evidence="2">
    <location>
        <position position="204"/>
    </location>
</feature>
<dbReference type="EMBL" id="JAVRHU010000003">
    <property type="protein sequence ID" value="MDT0622040.1"/>
    <property type="molecule type" value="Genomic_DNA"/>
</dbReference>
<evidence type="ECO:0000313" key="2">
    <source>
        <dbReference type="EMBL" id="MDT0622040.1"/>
    </source>
</evidence>
<protein>
    <submittedName>
        <fullName evidence="2">SprB repeat-containing protein</fullName>
    </submittedName>
</protein>
<keyword evidence="3" id="KW-1185">Reference proteome</keyword>
<organism evidence="2 3">
    <name type="scientific">Croceitalea vernalis</name>
    <dbReference type="NCBI Taxonomy" id="3075599"/>
    <lineage>
        <taxon>Bacteria</taxon>
        <taxon>Pseudomonadati</taxon>
        <taxon>Bacteroidota</taxon>
        <taxon>Flavobacteriia</taxon>
        <taxon>Flavobacteriales</taxon>
        <taxon>Flavobacteriaceae</taxon>
        <taxon>Croceitalea</taxon>
    </lineage>
</organism>
<name>A0ABU3BIP0_9FLAO</name>
<evidence type="ECO:0000313" key="3">
    <source>
        <dbReference type="Proteomes" id="UP001250662"/>
    </source>
</evidence>
<dbReference type="Pfam" id="PF13573">
    <property type="entry name" value="SprB"/>
    <property type="match status" value="1"/>
</dbReference>
<accession>A0ABU3BIP0</accession>
<dbReference type="Gene3D" id="2.60.40.740">
    <property type="match status" value="1"/>
</dbReference>
<gene>
    <name evidence="2" type="ORF">RM520_10390</name>
</gene>
<feature type="signal peptide" evidence="1">
    <location>
        <begin position="1"/>
        <end position="27"/>
    </location>
</feature>
<reference evidence="2 3" key="1">
    <citation type="submission" date="2023-09" db="EMBL/GenBank/DDBJ databases">
        <authorList>
            <person name="Rey-Velasco X."/>
        </authorList>
    </citation>
    <scope>NUCLEOTIDE SEQUENCE [LARGE SCALE GENOMIC DNA]</scope>
    <source>
        <strain evidence="2 3">P007</strain>
    </source>
</reference>
<comment type="caution">
    <text evidence="2">The sequence shown here is derived from an EMBL/GenBank/DDBJ whole genome shotgun (WGS) entry which is preliminary data.</text>
</comment>